<sequence length="291" mass="32569">MFADIAHERRLITPGKMFARRALEDGDAVFSPWQSHAFNDFADRISDESFPCLFGRKAWKAGTIRFVFAECGPGRDCSQALAGLLEYTDFIREVDVSERLLVPLVVFVESSQLADVPHHRLAWDLLNWLHARDPAPWPDGVATAPDDPDWCFCFNGVQLFVNMSTPDHVALRSRNLGQFLTLIINPRENFDVVACADSRSGRLVRDNIRRRVAAYNGGAVPHELGFYGDPDNREWLQYQLEEPGLERPAECPFKPGGDRSAAPSPSIHAPVKPSGDHPLPHSAENDNDQPK</sequence>
<evidence type="ECO:0000313" key="3">
    <source>
        <dbReference type="Proteomes" id="UP001241472"/>
    </source>
</evidence>
<organism evidence="2 3">
    <name type="scientific">Neorhizobium huautlense</name>
    <dbReference type="NCBI Taxonomy" id="67774"/>
    <lineage>
        <taxon>Bacteria</taxon>
        <taxon>Pseudomonadati</taxon>
        <taxon>Pseudomonadota</taxon>
        <taxon>Alphaproteobacteria</taxon>
        <taxon>Hyphomicrobiales</taxon>
        <taxon>Rhizobiaceae</taxon>
        <taxon>Rhizobium/Agrobacterium group</taxon>
        <taxon>Neorhizobium</taxon>
    </lineage>
</organism>
<comment type="caution">
    <text evidence="2">The sequence shown here is derived from an EMBL/GenBank/DDBJ whole genome shotgun (WGS) entry which is preliminary data.</text>
</comment>
<gene>
    <name evidence="2" type="ORF">J2T09_000310</name>
</gene>
<evidence type="ECO:0000256" key="1">
    <source>
        <dbReference type="SAM" id="MobiDB-lite"/>
    </source>
</evidence>
<dbReference type="Proteomes" id="UP001241472">
    <property type="component" value="Unassembled WGS sequence"/>
</dbReference>
<protein>
    <submittedName>
        <fullName evidence="2">FPC/CPF motif-containing protein YcgG</fullName>
    </submittedName>
</protein>
<proteinExistence type="predicted"/>
<accession>A0ABT9PPE4</accession>
<reference evidence="2 3" key="1">
    <citation type="submission" date="2023-07" db="EMBL/GenBank/DDBJ databases">
        <title>Sorghum-associated microbial communities from plants grown in Nebraska, USA.</title>
        <authorList>
            <person name="Schachtman D."/>
        </authorList>
    </citation>
    <scope>NUCLEOTIDE SEQUENCE [LARGE SCALE GENOMIC DNA]</scope>
    <source>
        <strain evidence="2 3">DS1307</strain>
    </source>
</reference>
<dbReference type="PANTHER" id="PTHR40045:SF1">
    <property type="entry name" value="YQCI_YCGG FAMILY PROTEIN"/>
    <property type="match status" value="1"/>
</dbReference>
<dbReference type="RefSeq" id="WP_306830320.1">
    <property type="nucleotide sequence ID" value="NZ_JAUSRF010000001.1"/>
</dbReference>
<keyword evidence="3" id="KW-1185">Reference proteome</keyword>
<dbReference type="Pfam" id="PF08892">
    <property type="entry name" value="YqcI_YcgG"/>
    <property type="match status" value="1"/>
</dbReference>
<dbReference type="InterPro" id="IPR014988">
    <property type="entry name" value="Uncharacterised_YqcI/YcgG"/>
</dbReference>
<dbReference type="PANTHER" id="PTHR40045">
    <property type="entry name" value="YCGG FAMILY PROTEIN"/>
    <property type="match status" value="1"/>
</dbReference>
<feature type="region of interest" description="Disordered" evidence="1">
    <location>
        <begin position="246"/>
        <end position="291"/>
    </location>
</feature>
<evidence type="ECO:0000313" key="2">
    <source>
        <dbReference type="EMBL" id="MDP9835569.1"/>
    </source>
</evidence>
<name>A0ABT9PPE4_9HYPH</name>
<dbReference type="EMBL" id="JAUSRF010000001">
    <property type="protein sequence ID" value="MDP9835569.1"/>
    <property type="molecule type" value="Genomic_DNA"/>
</dbReference>